<dbReference type="GO" id="GO:0005634">
    <property type="term" value="C:nucleus"/>
    <property type="evidence" value="ECO:0007669"/>
    <property type="project" value="UniProtKB-SubCell"/>
</dbReference>
<dbReference type="InterPro" id="IPR051294">
    <property type="entry name" value="HORMA_MeioticProgression"/>
</dbReference>
<organism evidence="7 8">
    <name type="scientific">Laodelphax striatellus</name>
    <name type="common">Small brown planthopper</name>
    <name type="synonym">Delphax striatella</name>
    <dbReference type="NCBI Taxonomy" id="195883"/>
    <lineage>
        <taxon>Eukaryota</taxon>
        <taxon>Metazoa</taxon>
        <taxon>Ecdysozoa</taxon>
        <taxon>Arthropoda</taxon>
        <taxon>Hexapoda</taxon>
        <taxon>Insecta</taxon>
        <taxon>Pterygota</taxon>
        <taxon>Neoptera</taxon>
        <taxon>Paraneoptera</taxon>
        <taxon>Hemiptera</taxon>
        <taxon>Auchenorrhyncha</taxon>
        <taxon>Fulgoroidea</taxon>
        <taxon>Delphacidae</taxon>
        <taxon>Criomorphinae</taxon>
        <taxon>Laodelphax</taxon>
    </lineage>
</organism>
<dbReference type="PROSITE" id="PS50815">
    <property type="entry name" value="HORMA"/>
    <property type="match status" value="1"/>
</dbReference>
<protein>
    <recommendedName>
        <fullName evidence="6">HORMA domain-containing protein</fullName>
    </recommendedName>
</protein>
<dbReference type="GO" id="GO:0051321">
    <property type="term" value="P:meiotic cell cycle"/>
    <property type="evidence" value="ECO:0007669"/>
    <property type="project" value="UniProtKB-KW"/>
</dbReference>
<dbReference type="Pfam" id="PF02301">
    <property type="entry name" value="HORMA"/>
    <property type="match status" value="1"/>
</dbReference>
<comment type="caution">
    <text evidence="7">The sequence shown here is derived from an EMBL/GenBank/DDBJ whole genome shotgun (WGS) entry which is preliminary data.</text>
</comment>
<dbReference type="SMR" id="A0A482XQ14"/>
<dbReference type="InterPro" id="IPR036570">
    <property type="entry name" value="HORMA_dom_sf"/>
</dbReference>
<feature type="domain" description="HORMA" evidence="6">
    <location>
        <begin position="19"/>
        <end position="192"/>
    </location>
</feature>
<keyword evidence="8" id="KW-1185">Reference proteome</keyword>
<evidence type="ECO:0000256" key="5">
    <source>
        <dbReference type="ARBA" id="ARBA00023254"/>
    </source>
</evidence>
<dbReference type="PANTHER" id="PTHR48225:SF7">
    <property type="entry name" value="MEIOSIS-SPECIFIC PROTEIN HOP1"/>
    <property type="match status" value="1"/>
</dbReference>
<dbReference type="OrthoDB" id="8191032at2759"/>
<keyword evidence="4" id="KW-0539">Nucleus</keyword>
<dbReference type="EMBL" id="QKKF02004189">
    <property type="protein sequence ID" value="RZF47498.1"/>
    <property type="molecule type" value="Genomic_DNA"/>
</dbReference>
<evidence type="ECO:0000313" key="7">
    <source>
        <dbReference type="EMBL" id="RZF47498.1"/>
    </source>
</evidence>
<sequence>MTSQKRRTKEIFMTPTTSEQSLSYLRNVTVAFVSQICYLRKLFPDDTFDTRTIDSLQIRSFKKDKTNAQLSDILKALSIGIEKSAIESITLNIMADEEILESYTISIKDMRDSVNKDHLRSSVEKLFENLDRAVEGLDKVPNNSCIFFNVASEKDKWGSQDSFTETKKRKYQLQKYKIGKLNTGFHAADFTYRK</sequence>
<dbReference type="Gene3D" id="3.30.900.10">
    <property type="entry name" value="HORMA domain"/>
    <property type="match status" value="1"/>
</dbReference>
<gene>
    <name evidence="7" type="ORF">LSTR_LSTR007425</name>
</gene>
<dbReference type="AlphaFoldDB" id="A0A482XQ14"/>
<evidence type="ECO:0000256" key="1">
    <source>
        <dbReference type="ARBA" id="ARBA00004123"/>
    </source>
</evidence>
<dbReference type="PANTHER" id="PTHR48225">
    <property type="entry name" value="HORMA DOMAIN-CONTAINING PROTEIN 1"/>
    <property type="match status" value="1"/>
</dbReference>
<evidence type="ECO:0000256" key="4">
    <source>
        <dbReference type="ARBA" id="ARBA00023242"/>
    </source>
</evidence>
<accession>A0A482XQ14</accession>
<keyword evidence="5" id="KW-0469">Meiosis</keyword>
<dbReference type="InParanoid" id="A0A482XQ14"/>
<comment type="subcellular location">
    <subcellularLocation>
        <location evidence="2">Chromosome</location>
    </subcellularLocation>
    <subcellularLocation>
        <location evidence="1">Nucleus</location>
    </subcellularLocation>
</comment>
<evidence type="ECO:0000256" key="3">
    <source>
        <dbReference type="ARBA" id="ARBA00022454"/>
    </source>
</evidence>
<dbReference type="Proteomes" id="UP000291343">
    <property type="component" value="Unassembled WGS sequence"/>
</dbReference>
<evidence type="ECO:0000313" key="8">
    <source>
        <dbReference type="Proteomes" id="UP000291343"/>
    </source>
</evidence>
<keyword evidence="3" id="KW-0158">Chromosome</keyword>
<name>A0A482XQ14_LAOST</name>
<evidence type="ECO:0000256" key="2">
    <source>
        <dbReference type="ARBA" id="ARBA00004286"/>
    </source>
</evidence>
<reference evidence="7 8" key="1">
    <citation type="journal article" date="2017" name="Gigascience">
        <title>Genome sequence of the small brown planthopper, Laodelphax striatellus.</title>
        <authorList>
            <person name="Zhu J."/>
            <person name="Jiang F."/>
            <person name="Wang X."/>
            <person name="Yang P."/>
            <person name="Bao Y."/>
            <person name="Zhao W."/>
            <person name="Wang W."/>
            <person name="Lu H."/>
            <person name="Wang Q."/>
            <person name="Cui N."/>
            <person name="Li J."/>
            <person name="Chen X."/>
            <person name="Luo L."/>
            <person name="Yu J."/>
            <person name="Kang L."/>
            <person name="Cui F."/>
        </authorList>
    </citation>
    <scope>NUCLEOTIDE SEQUENCE [LARGE SCALE GENOMIC DNA]</scope>
    <source>
        <strain evidence="7">Lst14</strain>
    </source>
</reference>
<dbReference type="SUPFAM" id="SSF56019">
    <property type="entry name" value="The spindle assembly checkpoint protein mad2"/>
    <property type="match status" value="1"/>
</dbReference>
<dbReference type="InterPro" id="IPR003511">
    <property type="entry name" value="HORMA_dom"/>
</dbReference>
<dbReference type="GO" id="GO:0005694">
    <property type="term" value="C:chromosome"/>
    <property type="evidence" value="ECO:0007669"/>
    <property type="project" value="UniProtKB-SubCell"/>
</dbReference>
<proteinExistence type="predicted"/>
<evidence type="ECO:0000259" key="6">
    <source>
        <dbReference type="PROSITE" id="PS50815"/>
    </source>
</evidence>